<evidence type="ECO:0000256" key="3">
    <source>
        <dbReference type="ARBA" id="ARBA00022475"/>
    </source>
</evidence>
<feature type="domain" description="EamA" evidence="8">
    <location>
        <begin position="152"/>
        <end position="288"/>
    </location>
</feature>
<proteinExistence type="inferred from homology"/>
<dbReference type="SUPFAM" id="SSF103481">
    <property type="entry name" value="Multidrug resistance efflux transporter EmrE"/>
    <property type="match status" value="2"/>
</dbReference>
<accession>A0A5D0WJT6</accession>
<feature type="transmembrane region" description="Helical" evidence="7">
    <location>
        <begin position="217"/>
        <end position="238"/>
    </location>
</feature>
<sequence>MSGEHWLTGHLAAAFTIFIWGITFVSTKILLDVFTPIEILVFRFVIGYLALTLVYPRRMGLRSWAEERLMMAAGLCGVTLYFLLENIALTYTYATNVGVIISIAPFFTAILAHFFLDGEKLSLNFFIGFLAAIIGIFLISFNGIMVLQLNPIGDLLALLAAGVWAVYSVLTRKISGLGYHSIQTTRRIFFYGLLFMLPALPFFDVNWTLKSLTQPVYLFNLLFLGLLASALCFVTWSLAVKRLGATKTTVYIYLVPVITVATSVLILKERLTGLAVLGIGLTLLGLIISEKQSAPGKNRMTEQTEKIS</sequence>
<evidence type="ECO:0000313" key="9">
    <source>
        <dbReference type="EMBL" id="TYC84304.1"/>
    </source>
</evidence>
<dbReference type="InterPro" id="IPR037185">
    <property type="entry name" value="EmrE-like"/>
</dbReference>
<feature type="transmembrane region" description="Helical" evidence="7">
    <location>
        <begin position="123"/>
        <end position="141"/>
    </location>
</feature>
<feature type="transmembrane region" description="Helical" evidence="7">
    <location>
        <begin position="97"/>
        <end position="116"/>
    </location>
</feature>
<dbReference type="Gene3D" id="1.10.3730.20">
    <property type="match status" value="1"/>
</dbReference>
<evidence type="ECO:0000256" key="1">
    <source>
        <dbReference type="ARBA" id="ARBA00004651"/>
    </source>
</evidence>
<keyword evidence="3" id="KW-1003">Cell membrane</keyword>
<dbReference type="InterPro" id="IPR000620">
    <property type="entry name" value="EamA_dom"/>
</dbReference>
<keyword evidence="6 7" id="KW-0472">Membrane</keyword>
<evidence type="ECO:0000259" key="8">
    <source>
        <dbReference type="Pfam" id="PF00892"/>
    </source>
</evidence>
<feature type="transmembrane region" description="Helical" evidence="7">
    <location>
        <begin position="250"/>
        <end position="267"/>
    </location>
</feature>
<evidence type="ECO:0000313" key="10">
    <source>
        <dbReference type="Proteomes" id="UP000322619"/>
    </source>
</evidence>
<feature type="transmembrane region" description="Helical" evidence="7">
    <location>
        <begin position="188"/>
        <end position="205"/>
    </location>
</feature>
<dbReference type="EMBL" id="VSLA01000026">
    <property type="protein sequence ID" value="TYC84304.1"/>
    <property type="molecule type" value="Genomic_DNA"/>
</dbReference>
<gene>
    <name evidence="9" type="ORF">FXB42_13360</name>
</gene>
<comment type="subcellular location">
    <subcellularLocation>
        <location evidence="1">Cell membrane</location>
        <topology evidence="1">Multi-pass membrane protein</topology>
    </subcellularLocation>
</comment>
<protein>
    <submittedName>
        <fullName evidence="9">DMT family transporter</fullName>
    </submittedName>
</protein>
<dbReference type="RefSeq" id="WP_148638195.1">
    <property type="nucleotide sequence ID" value="NZ_VSLA01000026.1"/>
</dbReference>
<feature type="transmembrane region" description="Helical" evidence="7">
    <location>
        <begin position="12"/>
        <end position="31"/>
    </location>
</feature>
<feature type="transmembrane region" description="Helical" evidence="7">
    <location>
        <begin position="37"/>
        <end position="57"/>
    </location>
</feature>
<dbReference type="PANTHER" id="PTHR32322:SF18">
    <property type="entry name" value="S-ADENOSYLMETHIONINE_S-ADENOSYLHOMOCYSTEINE TRANSPORTER"/>
    <property type="match status" value="1"/>
</dbReference>
<feature type="transmembrane region" description="Helical" evidence="7">
    <location>
        <begin position="147"/>
        <end position="167"/>
    </location>
</feature>
<dbReference type="Pfam" id="PF00892">
    <property type="entry name" value="EamA"/>
    <property type="match status" value="2"/>
</dbReference>
<evidence type="ECO:0000256" key="6">
    <source>
        <dbReference type="ARBA" id="ARBA00023136"/>
    </source>
</evidence>
<evidence type="ECO:0000256" key="2">
    <source>
        <dbReference type="ARBA" id="ARBA00007362"/>
    </source>
</evidence>
<feature type="domain" description="EamA" evidence="8">
    <location>
        <begin position="8"/>
        <end position="140"/>
    </location>
</feature>
<name>A0A5D0WJT6_9FIRM</name>
<evidence type="ECO:0000256" key="7">
    <source>
        <dbReference type="SAM" id="Phobius"/>
    </source>
</evidence>
<dbReference type="InterPro" id="IPR050638">
    <property type="entry name" value="AA-Vitamin_Transporters"/>
</dbReference>
<organism evidence="9 10">
    <name type="scientific">Acetobacterium wieringae</name>
    <dbReference type="NCBI Taxonomy" id="52694"/>
    <lineage>
        <taxon>Bacteria</taxon>
        <taxon>Bacillati</taxon>
        <taxon>Bacillota</taxon>
        <taxon>Clostridia</taxon>
        <taxon>Eubacteriales</taxon>
        <taxon>Eubacteriaceae</taxon>
        <taxon>Acetobacterium</taxon>
    </lineage>
</organism>
<reference evidence="9 10" key="1">
    <citation type="submission" date="2019-08" db="EMBL/GenBank/DDBJ databases">
        <title>Isolation and enrichment of carboxydotrophic bacteria from anaerobic sludge for the production of bio-based chemicals from syngas.</title>
        <authorList>
            <person name="Antares A.L."/>
            <person name="Moreira J."/>
            <person name="Diender M."/>
            <person name="Parshina S.N."/>
            <person name="Stams A.J.M."/>
            <person name="Alves M."/>
            <person name="Alves J.I."/>
            <person name="Sousa D.Z."/>
        </authorList>
    </citation>
    <scope>NUCLEOTIDE SEQUENCE [LARGE SCALE GENOMIC DNA]</scope>
    <source>
        <strain evidence="9 10">JM</strain>
    </source>
</reference>
<feature type="transmembrane region" description="Helical" evidence="7">
    <location>
        <begin position="273"/>
        <end position="289"/>
    </location>
</feature>
<keyword evidence="4 7" id="KW-0812">Transmembrane</keyword>
<dbReference type="PANTHER" id="PTHR32322">
    <property type="entry name" value="INNER MEMBRANE TRANSPORTER"/>
    <property type="match status" value="1"/>
</dbReference>
<evidence type="ECO:0000256" key="4">
    <source>
        <dbReference type="ARBA" id="ARBA00022692"/>
    </source>
</evidence>
<comment type="caution">
    <text evidence="9">The sequence shown here is derived from an EMBL/GenBank/DDBJ whole genome shotgun (WGS) entry which is preliminary data.</text>
</comment>
<comment type="similarity">
    <text evidence="2">Belongs to the EamA transporter family.</text>
</comment>
<feature type="transmembrane region" description="Helical" evidence="7">
    <location>
        <begin position="69"/>
        <end position="91"/>
    </location>
</feature>
<dbReference type="Proteomes" id="UP000322619">
    <property type="component" value="Unassembled WGS sequence"/>
</dbReference>
<keyword evidence="5 7" id="KW-1133">Transmembrane helix</keyword>
<dbReference type="AlphaFoldDB" id="A0A5D0WJT6"/>
<evidence type="ECO:0000256" key="5">
    <source>
        <dbReference type="ARBA" id="ARBA00022989"/>
    </source>
</evidence>
<dbReference type="GO" id="GO:0005886">
    <property type="term" value="C:plasma membrane"/>
    <property type="evidence" value="ECO:0007669"/>
    <property type="project" value="UniProtKB-SubCell"/>
</dbReference>